<feature type="chain" id="PRO_5004833366" description="Cellobiose dehydrogenase-like cytochrome domain-containing protein" evidence="1">
    <location>
        <begin position="20"/>
        <end position="230"/>
    </location>
</feature>
<dbReference type="OMA" id="GHMTYNP"/>
<evidence type="ECO:0000313" key="4">
    <source>
        <dbReference type="Proteomes" id="UP000030651"/>
    </source>
</evidence>
<protein>
    <recommendedName>
        <fullName evidence="2">Cellobiose dehydrogenase-like cytochrome domain-containing protein</fullName>
    </recommendedName>
</protein>
<feature type="signal peptide" evidence="1">
    <location>
        <begin position="1"/>
        <end position="19"/>
    </location>
</feature>
<sequence>MKGQAVLLPLATLAKYVFAQADTVAYTDAETGIKFQSYTDTVTNTSWRVALPLSTDGNYDVLVQIEGPSSLGWIGWAWGGTMAYNPLTLTWPNGNSVIHSSRMAYGYHSPDVFNETTYQVLKGTTVSGGNLKFTALCKGCSSWADPDGNQQSLDLTQPARLAFALSHTVVANPGDSASSFDIHDSVGHWYADLAAAKSEDFDTWVKDNTIPASNATVILRHRPIRPVEMK</sequence>
<gene>
    <name evidence="3" type="ORF">PFICI_15253</name>
</gene>
<proteinExistence type="predicted"/>
<dbReference type="AlphaFoldDB" id="W3WGP7"/>
<dbReference type="PANTHER" id="PTHR47797:SF5">
    <property type="entry name" value="CELLOBIOSE DEHYDROGENASE CYTOCHROME DOMAIN-CONTAINING PROTEIN"/>
    <property type="match status" value="1"/>
</dbReference>
<accession>W3WGP7</accession>
<reference evidence="4" key="1">
    <citation type="journal article" date="2015" name="BMC Genomics">
        <title>Genomic and transcriptomic analysis of the endophytic fungus Pestalotiopsis fici reveals its lifestyle and high potential for synthesis of natural products.</title>
        <authorList>
            <person name="Wang X."/>
            <person name="Zhang X."/>
            <person name="Liu L."/>
            <person name="Xiang M."/>
            <person name="Wang W."/>
            <person name="Sun X."/>
            <person name="Che Y."/>
            <person name="Guo L."/>
            <person name="Liu G."/>
            <person name="Guo L."/>
            <person name="Wang C."/>
            <person name="Yin W.B."/>
            <person name="Stadler M."/>
            <person name="Zhang X."/>
            <person name="Liu X."/>
        </authorList>
    </citation>
    <scope>NUCLEOTIDE SEQUENCE [LARGE SCALE GENOMIC DNA]</scope>
    <source>
        <strain evidence="4">W106-1 / CGMCC3.15140</strain>
    </source>
</reference>
<evidence type="ECO:0000259" key="2">
    <source>
        <dbReference type="Pfam" id="PF16010"/>
    </source>
</evidence>
<dbReference type="Pfam" id="PF16010">
    <property type="entry name" value="CDH-cyt"/>
    <property type="match status" value="1"/>
</dbReference>
<keyword evidence="1" id="KW-0732">Signal</keyword>
<dbReference type="Gene3D" id="2.60.40.1210">
    <property type="entry name" value="Cellobiose dehydrogenase, cytochrome domain"/>
    <property type="match status" value="1"/>
</dbReference>
<dbReference type="STRING" id="1229662.W3WGP7"/>
<dbReference type="EMBL" id="KI912124">
    <property type="protein sequence ID" value="ETS73078.1"/>
    <property type="molecule type" value="Genomic_DNA"/>
</dbReference>
<dbReference type="HOGENOM" id="CLU_081649_1_0_1"/>
<evidence type="ECO:0000256" key="1">
    <source>
        <dbReference type="SAM" id="SignalP"/>
    </source>
</evidence>
<keyword evidence="4" id="KW-1185">Reference proteome</keyword>
<organism evidence="3 4">
    <name type="scientific">Pestalotiopsis fici (strain W106-1 / CGMCC3.15140)</name>
    <dbReference type="NCBI Taxonomy" id="1229662"/>
    <lineage>
        <taxon>Eukaryota</taxon>
        <taxon>Fungi</taxon>
        <taxon>Dikarya</taxon>
        <taxon>Ascomycota</taxon>
        <taxon>Pezizomycotina</taxon>
        <taxon>Sordariomycetes</taxon>
        <taxon>Xylariomycetidae</taxon>
        <taxon>Amphisphaeriales</taxon>
        <taxon>Sporocadaceae</taxon>
        <taxon>Pestalotiopsis</taxon>
    </lineage>
</organism>
<evidence type="ECO:0000313" key="3">
    <source>
        <dbReference type="EMBL" id="ETS73078.1"/>
    </source>
</evidence>
<dbReference type="InParanoid" id="W3WGP7"/>
<dbReference type="PANTHER" id="PTHR47797">
    <property type="entry name" value="DEHYDROGENASE, PUTATIVE (AFU_ORTHOLOGUE AFUA_8G05805)-RELATED"/>
    <property type="match status" value="1"/>
</dbReference>
<dbReference type="GeneID" id="19280266"/>
<name>W3WGP7_PESFW</name>
<dbReference type="OrthoDB" id="413885at2759"/>
<dbReference type="KEGG" id="pfy:PFICI_15253"/>
<dbReference type="CDD" id="cd09630">
    <property type="entry name" value="CDH_like_cytochrome"/>
    <property type="match status" value="1"/>
</dbReference>
<dbReference type="eggNOG" id="ENOG502QPZ1">
    <property type="taxonomic scope" value="Eukaryota"/>
</dbReference>
<dbReference type="RefSeq" id="XP_007842025.1">
    <property type="nucleotide sequence ID" value="XM_007843834.1"/>
</dbReference>
<dbReference type="SUPFAM" id="SSF49344">
    <property type="entry name" value="CBD9-like"/>
    <property type="match status" value="1"/>
</dbReference>
<feature type="domain" description="Cellobiose dehydrogenase-like cytochrome" evidence="2">
    <location>
        <begin position="26"/>
        <end position="202"/>
    </location>
</feature>
<dbReference type="InterPro" id="IPR015920">
    <property type="entry name" value="Cellobiose_DH-like_cyt"/>
</dbReference>
<dbReference type="Proteomes" id="UP000030651">
    <property type="component" value="Unassembled WGS sequence"/>
</dbReference>